<evidence type="ECO:0000313" key="3">
    <source>
        <dbReference type="Proteomes" id="UP000887013"/>
    </source>
</evidence>
<reference evidence="1" key="1">
    <citation type="submission" date="2020-08" db="EMBL/GenBank/DDBJ databases">
        <title>Multicomponent nature underlies the extraordinary mechanical properties of spider dragline silk.</title>
        <authorList>
            <person name="Kono N."/>
            <person name="Nakamura H."/>
            <person name="Mori M."/>
            <person name="Yoshida Y."/>
            <person name="Ohtoshi R."/>
            <person name="Malay A.D."/>
            <person name="Moran D.A.P."/>
            <person name="Tomita M."/>
            <person name="Numata K."/>
            <person name="Arakawa K."/>
        </authorList>
    </citation>
    <scope>NUCLEOTIDE SEQUENCE</scope>
</reference>
<dbReference type="EMBL" id="BMAW01114081">
    <property type="protein sequence ID" value="GFT60124.1"/>
    <property type="molecule type" value="Genomic_DNA"/>
</dbReference>
<sequence length="119" mass="13927">MVIILRHRVWFSSVSYDRREPDTVSLSSRGRLPDLERSFLKIDLGLNQLLIFTEKMAFRGYLPSRQVLNFFRNRNGIKNISRKFTENLREPSQPLGNKQAKWMSAEEAVRVVKSGDYAH</sequence>
<dbReference type="Proteomes" id="UP000887013">
    <property type="component" value="Unassembled WGS sequence"/>
</dbReference>
<dbReference type="AlphaFoldDB" id="A0A8X6PE23"/>
<dbReference type="OrthoDB" id="6468322at2759"/>
<name>A0A8X6PE23_NEPPI</name>
<organism evidence="1 3">
    <name type="scientific">Nephila pilipes</name>
    <name type="common">Giant wood spider</name>
    <name type="synonym">Nephila maculata</name>
    <dbReference type="NCBI Taxonomy" id="299642"/>
    <lineage>
        <taxon>Eukaryota</taxon>
        <taxon>Metazoa</taxon>
        <taxon>Ecdysozoa</taxon>
        <taxon>Arthropoda</taxon>
        <taxon>Chelicerata</taxon>
        <taxon>Arachnida</taxon>
        <taxon>Araneae</taxon>
        <taxon>Araneomorphae</taxon>
        <taxon>Entelegynae</taxon>
        <taxon>Araneoidea</taxon>
        <taxon>Nephilidae</taxon>
        <taxon>Nephila</taxon>
    </lineage>
</organism>
<comment type="caution">
    <text evidence="1">The sequence shown here is derived from an EMBL/GenBank/DDBJ whole genome shotgun (WGS) entry which is preliminary data.</text>
</comment>
<keyword evidence="3" id="KW-1185">Reference proteome</keyword>
<accession>A0A8X6PE23</accession>
<evidence type="ECO:0000313" key="2">
    <source>
        <dbReference type="EMBL" id="GFT60124.1"/>
    </source>
</evidence>
<evidence type="ECO:0000313" key="1">
    <source>
        <dbReference type="EMBL" id="GFT60122.1"/>
    </source>
</evidence>
<protein>
    <submittedName>
        <fullName evidence="1">Uncharacterized protein</fullName>
    </submittedName>
</protein>
<dbReference type="EMBL" id="BMAW01114081">
    <property type="protein sequence ID" value="GFT60122.1"/>
    <property type="molecule type" value="Genomic_DNA"/>
</dbReference>
<gene>
    <name evidence="1" type="ORF">NPIL_192841</name>
    <name evidence="2" type="ORF">NPIL_192861</name>
</gene>
<proteinExistence type="predicted"/>